<feature type="repeat" description="WD" evidence="3">
    <location>
        <begin position="1283"/>
        <end position="1325"/>
    </location>
</feature>
<feature type="region of interest" description="Disordered" evidence="4">
    <location>
        <begin position="738"/>
        <end position="968"/>
    </location>
</feature>
<feature type="repeat" description="WD" evidence="3">
    <location>
        <begin position="1126"/>
        <end position="1168"/>
    </location>
</feature>
<evidence type="ECO:0000256" key="4">
    <source>
        <dbReference type="SAM" id="MobiDB-lite"/>
    </source>
</evidence>
<sequence>MEVTKRAKSKRLFLRRIAKALSSSTGQTHLVYVPKHSSRQKILRARRLQLEMAQAVAIHKLSFNTLDQILIYLCEDGKRMVYRDKPMTIQEIAALLPASYFSNVLNFRQVNRKWNNVYRLRFEPRPELLQLPAELLNKIVEHLAPRKAWPRKQKLIENRSTLSLESFSEHRPSPENDVNPLKQFVAFFHSSTSLSMHHSQTVPSEVSRDISMALYRLLGVDINQLENMLKEQRTSPELSQPSNSHQTASAHQRTPGSYMNELRQKTDKMISENIEKAKNQTRIIEQGIDSRALLLAFLLFKNLQQVKLLRVVDRSDEWWSRYLVRLRDLAQTPLDEAHLSWIEAYDHATKSLANAFLKSGNTEAWNFSCQFVDFRTPVIAPSDSILPGAVTKLKFLTLQLIDEEGIDMTGKVLRLSQLCSEIMRQTRHLSGLHIGFSRVISAPLESIFHNTRWNHLRYFGIHMWSLDGEEIIRLLRRHPALTSVRLRQVSLKEGSRWEDVLRVIKQELNLKWLSLFEIGYGSAGVGPIHMIQEEDSDAEHDDNSGSESESDSDGSGTGPDESGSVDDEPAHGESFQWVGSQNGDYESEAGDESGENDSNAEASDQERLNDNDSDHEGAIGQSASIDPHSESHTSNPPSPDQDTAEHTLPECKCHDPISIADNGVTVDQRQWSSWELWATDSSSPALSVPGNLTRAAAAAVAHNAQQSHLPLGTASGVLQATQSLGSVAAPQSLSQSAAPDRLYASSGHPSHSTSGGYKHTSLSTSYGHASNGSSSYTAPRSANAAVTPQSSGPPRTRHADSHQTSAGAGAGSMASQRGALSPRDYTPAGPRIGIEQSTPEAGQYHSGSGQLPGSLQPGRPAPISANTAPSGPTANSNMSQEQYPTPSRSSGLGLSHNYTRSSPAGFDGQSYAPYGSTTPGANDYTSPTSKYTPQNAQRTVSNTPLGLADIRPRADSGQSDGPTGANPYSYDGANAVPTNSNYLAPWAIYAFDWCKWPAQGRDGGKVAVGSYLEDGHNFIQILDSQITPQQSESYTPGAQKLGLDFVKIAEATHSYPVTRLLWEPPSSQKQSTDLLATSGDHLRLWSLPSETPLASPGNSITRSANHGRDQPASKLTPLALLSNSKTPEHTAPLTSLDWNTVLPSLIITSSIDTTCTIWDIPTLTAKTQLIAHDKEVFDVRFCANSVDVFVSCGADGSVRMFDLRSLEHSTIIYEPTAKDDKDASPGGGRISPTLAQQTMSYAPPLLRLAASPHDTHLLATFSQDSNIIRILDVRQPGQALLELRGHSSSVNCIEWSPSRRGTLASGADDSLVLIWDLLSQSTSHASPAPALNGAPAPDNSRGPASAWQCDYEVGNISWAPHSGLKGDGSEWLGVSGGRGIWGVKM</sequence>
<evidence type="ECO:0000313" key="5">
    <source>
        <dbReference type="EMBL" id="CAG8949691.1"/>
    </source>
</evidence>
<dbReference type="OrthoDB" id="1284551at2759"/>
<feature type="compositionally biased region" description="Acidic residues" evidence="4">
    <location>
        <begin position="585"/>
        <end position="595"/>
    </location>
</feature>
<reference evidence="5" key="1">
    <citation type="submission" date="2021-07" db="EMBL/GenBank/DDBJ databases">
        <authorList>
            <person name="Durling M."/>
        </authorList>
    </citation>
    <scope>NUCLEOTIDE SEQUENCE</scope>
</reference>
<feature type="repeat" description="WD" evidence="3">
    <location>
        <begin position="1169"/>
        <end position="1211"/>
    </location>
</feature>
<dbReference type="InterPro" id="IPR045159">
    <property type="entry name" value="DCAF7-like"/>
</dbReference>
<evidence type="ECO:0000313" key="6">
    <source>
        <dbReference type="Proteomes" id="UP000696280"/>
    </source>
</evidence>
<dbReference type="InterPro" id="IPR036322">
    <property type="entry name" value="WD40_repeat_dom_sf"/>
</dbReference>
<dbReference type="Proteomes" id="UP000696280">
    <property type="component" value="Unassembled WGS sequence"/>
</dbReference>
<comment type="caution">
    <text evidence="5">The sequence shown here is derived from an EMBL/GenBank/DDBJ whole genome shotgun (WGS) entry which is preliminary data.</text>
</comment>
<dbReference type="Pfam" id="PF00400">
    <property type="entry name" value="WD40"/>
    <property type="match status" value="2"/>
</dbReference>
<accession>A0A9N9KMC9</accession>
<evidence type="ECO:0000256" key="2">
    <source>
        <dbReference type="ARBA" id="ARBA00022737"/>
    </source>
</evidence>
<organism evidence="5 6">
    <name type="scientific">Hymenoscyphus fraxineus</name>
    <dbReference type="NCBI Taxonomy" id="746836"/>
    <lineage>
        <taxon>Eukaryota</taxon>
        <taxon>Fungi</taxon>
        <taxon>Dikarya</taxon>
        <taxon>Ascomycota</taxon>
        <taxon>Pezizomycotina</taxon>
        <taxon>Leotiomycetes</taxon>
        <taxon>Helotiales</taxon>
        <taxon>Helotiaceae</taxon>
        <taxon>Hymenoscyphus</taxon>
    </lineage>
</organism>
<dbReference type="EMBL" id="CAJVRL010000025">
    <property type="protein sequence ID" value="CAG8949691.1"/>
    <property type="molecule type" value="Genomic_DNA"/>
</dbReference>
<dbReference type="InterPro" id="IPR001680">
    <property type="entry name" value="WD40_rpt"/>
</dbReference>
<dbReference type="SUPFAM" id="SSF50978">
    <property type="entry name" value="WD40 repeat-like"/>
    <property type="match status" value="1"/>
</dbReference>
<dbReference type="InterPro" id="IPR019775">
    <property type="entry name" value="WD40_repeat_CS"/>
</dbReference>
<dbReference type="InterPro" id="IPR015943">
    <property type="entry name" value="WD40/YVTN_repeat-like_dom_sf"/>
</dbReference>
<feature type="region of interest" description="Disordered" evidence="4">
    <location>
        <begin position="535"/>
        <end position="648"/>
    </location>
</feature>
<dbReference type="PANTHER" id="PTHR19919">
    <property type="entry name" value="WD REPEAT CONTAINING PROTEIN"/>
    <property type="match status" value="1"/>
</dbReference>
<keyword evidence="6" id="KW-1185">Reference proteome</keyword>
<name>A0A9N9KMC9_9HELO</name>
<protein>
    <recommendedName>
        <fullName evidence="7">WD40 repeat-like protein</fullName>
    </recommendedName>
</protein>
<feature type="region of interest" description="Disordered" evidence="4">
    <location>
        <begin position="1089"/>
        <end position="1112"/>
    </location>
</feature>
<feature type="compositionally biased region" description="Polar residues" evidence="4">
    <location>
        <begin position="864"/>
        <end position="902"/>
    </location>
</feature>
<feature type="compositionally biased region" description="Basic and acidic residues" evidence="4">
    <location>
        <begin position="604"/>
        <end position="617"/>
    </location>
</feature>
<evidence type="ECO:0008006" key="7">
    <source>
        <dbReference type="Google" id="ProtNLM"/>
    </source>
</evidence>
<feature type="region of interest" description="Disordered" evidence="4">
    <location>
        <begin position="232"/>
        <end position="258"/>
    </location>
</feature>
<feature type="compositionally biased region" description="Polar residues" evidence="4">
    <location>
        <begin position="915"/>
        <end position="944"/>
    </location>
</feature>
<dbReference type="FunFam" id="2.130.10.10:FF:000561">
    <property type="entry name" value="Putative WD repeat protein"/>
    <property type="match status" value="1"/>
</dbReference>
<dbReference type="PROSITE" id="PS50294">
    <property type="entry name" value="WD_REPEATS_REGION"/>
    <property type="match status" value="1"/>
</dbReference>
<evidence type="ECO:0000256" key="1">
    <source>
        <dbReference type="ARBA" id="ARBA00022574"/>
    </source>
</evidence>
<feature type="compositionally biased region" description="Low complexity" evidence="4">
    <location>
        <begin position="805"/>
        <end position="819"/>
    </location>
</feature>
<dbReference type="SMART" id="SM00320">
    <property type="entry name" value="WD40"/>
    <property type="match status" value="4"/>
</dbReference>
<dbReference type="PROSITE" id="PS00678">
    <property type="entry name" value="WD_REPEATS_1"/>
    <property type="match status" value="2"/>
</dbReference>
<proteinExistence type="predicted"/>
<dbReference type="PROSITE" id="PS50082">
    <property type="entry name" value="WD_REPEATS_2"/>
    <property type="match status" value="3"/>
</dbReference>
<feature type="compositionally biased region" description="Low complexity" evidence="4">
    <location>
        <begin position="738"/>
        <end position="756"/>
    </location>
</feature>
<feature type="compositionally biased region" description="Polar residues" evidence="4">
    <location>
        <begin position="760"/>
        <end position="793"/>
    </location>
</feature>
<keyword evidence="1 3" id="KW-0853">WD repeat</keyword>
<feature type="compositionally biased region" description="Polar residues" evidence="4">
    <location>
        <begin position="835"/>
        <end position="853"/>
    </location>
</feature>
<evidence type="ECO:0000256" key="3">
    <source>
        <dbReference type="PROSITE-ProRule" id="PRU00221"/>
    </source>
</evidence>
<keyword evidence="2" id="KW-0677">Repeat</keyword>
<feature type="compositionally biased region" description="Polar residues" evidence="4">
    <location>
        <begin position="235"/>
        <end position="257"/>
    </location>
</feature>
<gene>
    <name evidence="5" type="ORF">HYFRA_00004009</name>
</gene>
<dbReference type="Gene3D" id="2.130.10.10">
    <property type="entry name" value="YVTN repeat-like/Quinoprotein amine dehydrogenase"/>
    <property type="match status" value="1"/>
</dbReference>